<gene>
    <name evidence="1" type="ORF">IMCC3317_07690</name>
</gene>
<name>A0A7L4ZFI2_9FLAO</name>
<proteinExistence type="predicted"/>
<dbReference type="Proteomes" id="UP000464657">
    <property type="component" value="Chromosome"/>
</dbReference>
<protein>
    <submittedName>
        <fullName evidence="1">Uncharacterized protein</fullName>
    </submittedName>
</protein>
<evidence type="ECO:0000313" key="2">
    <source>
        <dbReference type="Proteomes" id="UP000464657"/>
    </source>
</evidence>
<evidence type="ECO:0000313" key="1">
    <source>
        <dbReference type="EMBL" id="QHI35423.1"/>
    </source>
</evidence>
<dbReference type="AlphaFoldDB" id="A0A7L4ZFI2"/>
<reference evidence="1 2" key="1">
    <citation type="journal article" date="2013" name="Int. J. Syst. Evol. Microbiol.">
        <title>Kordia antarctica sp. nov., isolated from Antarctic seawater.</title>
        <authorList>
            <person name="Baek K."/>
            <person name="Choi A."/>
            <person name="Kang I."/>
            <person name="Lee K."/>
            <person name="Cho J.C."/>
        </authorList>
    </citation>
    <scope>NUCLEOTIDE SEQUENCE [LARGE SCALE GENOMIC DNA]</scope>
    <source>
        <strain evidence="1 2">IMCC3317</strain>
    </source>
</reference>
<sequence>MNHSKKELNALKQAMLTKLEEANLVGGRLLAGCCTQGCCGEEEEGGLETNTTSTTR</sequence>
<organism evidence="1 2">
    <name type="scientific">Kordia antarctica</name>
    <dbReference type="NCBI Taxonomy" id="1218801"/>
    <lineage>
        <taxon>Bacteria</taxon>
        <taxon>Pseudomonadati</taxon>
        <taxon>Bacteroidota</taxon>
        <taxon>Flavobacteriia</taxon>
        <taxon>Flavobacteriales</taxon>
        <taxon>Flavobacteriaceae</taxon>
        <taxon>Kordia</taxon>
    </lineage>
</organism>
<accession>A0A7L4ZFI2</accession>
<keyword evidence="2" id="KW-1185">Reference proteome</keyword>
<dbReference type="KEGG" id="kan:IMCC3317_07690"/>
<dbReference type="RefSeq" id="WP_160128165.1">
    <property type="nucleotide sequence ID" value="NZ_CP019288.1"/>
</dbReference>
<dbReference type="EMBL" id="CP019288">
    <property type="protein sequence ID" value="QHI35423.1"/>
    <property type="molecule type" value="Genomic_DNA"/>
</dbReference>